<gene>
    <name evidence="1" type="ORF">SLEP1_g9607</name>
</gene>
<name>A0AAV5IFC7_9ROSI</name>
<dbReference type="AlphaFoldDB" id="A0AAV5IFC7"/>
<reference evidence="1 2" key="1">
    <citation type="journal article" date="2021" name="Commun. Biol.">
        <title>The genome of Shorea leprosula (Dipterocarpaceae) highlights the ecological relevance of drought in aseasonal tropical rainforests.</title>
        <authorList>
            <person name="Ng K.K.S."/>
            <person name="Kobayashi M.J."/>
            <person name="Fawcett J.A."/>
            <person name="Hatakeyama M."/>
            <person name="Paape T."/>
            <person name="Ng C.H."/>
            <person name="Ang C.C."/>
            <person name="Tnah L.H."/>
            <person name="Lee C.T."/>
            <person name="Nishiyama T."/>
            <person name="Sese J."/>
            <person name="O'Brien M.J."/>
            <person name="Copetti D."/>
            <person name="Mohd Noor M.I."/>
            <person name="Ong R.C."/>
            <person name="Putra M."/>
            <person name="Sireger I.Z."/>
            <person name="Indrioko S."/>
            <person name="Kosugi Y."/>
            <person name="Izuno A."/>
            <person name="Isagi Y."/>
            <person name="Lee S.L."/>
            <person name="Shimizu K.K."/>
        </authorList>
    </citation>
    <scope>NUCLEOTIDE SEQUENCE [LARGE SCALE GENOMIC DNA]</scope>
    <source>
        <strain evidence="1">214</strain>
    </source>
</reference>
<dbReference type="EMBL" id="BPVZ01000010">
    <property type="protein sequence ID" value="GKU96366.1"/>
    <property type="molecule type" value="Genomic_DNA"/>
</dbReference>
<organism evidence="1 2">
    <name type="scientific">Rubroshorea leprosula</name>
    <dbReference type="NCBI Taxonomy" id="152421"/>
    <lineage>
        <taxon>Eukaryota</taxon>
        <taxon>Viridiplantae</taxon>
        <taxon>Streptophyta</taxon>
        <taxon>Embryophyta</taxon>
        <taxon>Tracheophyta</taxon>
        <taxon>Spermatophyta</taxon>
        <taxon>Magnoliopsida</taxon>
        <taxon>eudicotyledons</taxon>
        <taxon>Gunneridae</taxon>
        <taxon>Pentapetalae</taxon>
        <taxon>rosids</taxon>
        <taxon>malvids</taxon>
        <taxon>Malvales</taxon>
        <taxon>Dipterocarpaceae</taxon>
        <taxon>Rubroshorea</taxon>
    </lineage>
</organism>
<evidence type="ECO:0000313" key="2">
    <source>
        <dbReference type="Proteomes" id="UP001054252"/>
    </source>
</evidence>
<protein>
    <submittedName>
        <fullName evidence="1">Uncharacterized protein</fullName>
    </submittedName>
</protein>
<sequence>MKRLVLVLNKKLWKRINKGRKLLSFLRKKEECQWLEGSKVAMVIDGDDDYEMDCQRGAVMGEDIGPNNLGVVRPNKSDELGVNGGLEINGLHDWVSGNKGNEANGINVEENYFDREMGIKGVQSKRWRNLEGCYPQSLVKMSAEKTQWVTGQTKQRQRHTKKAQQTIEEKSKWVGSLSLSDGCIEHRNKITKRDLSLFEVRRMISMGTRLGINFQDNKKVESRLLEVEGQIEVHGR</sequence>
<dbReference type="Proteomes" id="UP001054252">
    <property type="component" value="Unassembled WGS sequence"/>
</dbReference>
<comment type="caution">
    <text evidence="1">The sequence shown here is derived from an EMBL/GenBank/DDBJ whole genome shotgun (WGS) entry which is preliminary data.</text>
</comment>
<keyword evidence="2" id="KW-1185">Reference proteome</keyword>
<accession>A0AAV5IFC7</accession>
<evidence type="ECO:0000313" key="1">
    <source>
        <dbReference type="EMBL" id="GKU96366.1"/>
    </source>
</evidence>
<proteinExistence type="predicted"/>